<evidence type="ECO:0000313" key="2">
    <source>
        <dbReference type="Proteomes" id="UP001642360"/>
    </source>
</evidence>
<dbReference type="EMBL" id="CAUOFW020001103">
    <property type="protein sequence ID" value="CAK9141159.1"/>
    <property type="molecule type" value="Genomic_DNA"/>
</dbReference>
<evidence type="ECO:0000313" key="1">
    <source>
        <dbReference type="EMBL" id="CAK9141159.1"/>
    </source>
</evidence>
<accession>A0ABC8RDT8</accession>
<comment type="caution">
    <text evidence="1">The sequence shown here is derived from an EMBL/GenBank/DDBJ whole genome shotgun (WGS) entry which is preliminary data.</text>
</comment>
<gene>
    <name evidence="1" type="ORF">ILEXP_LOCUS8689</name>
</gene>
<protein>
    <submittedName>
        <fullName evidence="1">Uncharacterized protein</fullName>
    </submittedName>
</protein>
<dbReference type="Proteomes" id="UP001642360">
    <property type="component" value="Unassembled WGS sequence"/>
</dbReference>
<keyword evidence="2" id="KW-1185">Reference proteome</keyword>
<dbReference type="AlphaFoldDB" id="A0ABC8RDT8"/>
<proteinExistence type="predicted"/>
<sequence length="170" mass="18992">MENKGGKCFPFKSDIEDLMLATKMLVGDILWLERVEISWLLEFSNLSEFGDFVRSSIMTSSVPDLSDPNAREELVTLPHESDIGEADEQQKLSKTQVQSSSPAIGMSHPIITTSNMQCATPQLGVGNPMDLFALALYRGFSFQRLIVVFRVLVEEDSGIEYRVVAVNNTW</sequence>
<name>A0ABC8RDT8_9AQUA</name>
<organism evidence="1 2">
    <name type="scientific">Ilex paraguariensis</name>
    <name type="common">yerba mate</name>
    <dbReference type="NCBI Taxonomy" id="185542"/>
    <lineage>
        <taxon>Eukaryota</taxon>
        <taxon>Viridiplantae</taxon>
        <taxon>Streptophyta</taxon>
        <taxon>Embryophyta</taxon>
        <taxon>Tracheophyta</taxon>
        <taxon>Spermatophyta</taxon>
        <taxon>Magnoliopsida</taxon>
        <taxon>eudicotyledons</taxon>
        <taxon>Gunneridae</taxon>
        <taxon>Pentapetalae</taxon>
        <taxon>asterids</taxon>
        <taxon>campanulids</taxon>
        <taxon>Aquifoliales</taxon>
        <taxon>Aquifoliaceae</taxon>
        <taxon>Ilex</taxon>
    </lineage>
</organism>
<reference evidence="1 2" key="1">
    <citation type="submission" date="2024-02" db="EMBL/GenBank/DDBJ databases">
        <authorList>
            <person name="Vignale AGUSTIN F."/>
            <person name="Sosa J E."/>
            <person name="Modenutti C."/>
        </authorList>
    </citation>
    <scope>NUCLEOTIDE SEQUENCE [LARGE SCALE GENOMIC DNA]</scope>
</reference>